<keyword evidence="11 15" id="KW-0378">Hydrolase</keyword>
<evidence type="ECO:0000256" key="12">
    <source>
        <dbReference type="ARBA" id="ARBA00022840"/>
    </source>
</evidence>
<dbReference type="InterPro" id="IPR023019">
    <property type="entry name" value="His_synth_HisIE"/>
</dbReference>
<evidence type="ECO:0000259" key="16">
    <source>
        <dbReference type="Pfam" id="PF01502"/>
    </source>
</evidence>
<keyword evidence="18" id="KW-1185">Reference proteome</keyword>
<dbReference type="EC" id="3.6.1.31" evidence="15"/>
<keyword evidence="13 15" id="KW-0368">Histidine biosynthesis</keyword>
<dbReference type="EMBL" id="BMDX01000021">
    <property type="protein sequence ID" value="GGA86805.1"/>
    <property type="molecule type" value="Genomic_DNA"/>
</dbReference>
<evidence type="ECO:0000256" key="15">
    <source>
        <dbReference type="HAMAP-Rule" id="MF_01019"/>
    </source>
</evidence>
<dbReference type="GO" id="GO:0005737">
    <property type="term" value="C:cytoplasm"/>
    <property type="evidence" value="ECO:0007669"/>
    <property type="project" value="UniProtKB-SubCell"/>
</dbReference>
<evidence type="ECO:0000256" key="4">
    <source>
        <dbReference type="ARBA" id="ARBA00005169"/>
    </source>
</evidence>
<dbReference type="NCBIfam" id="NF002747">
    <property type="entry name" value="PRK02759.1"/>
    <property type="match status" value="1"/>
</dbReference>
<name>A0A8J2XQZ2_9GAMM</name>
<proteinExistence type="inferred from homology"/>
<accession>A0A8J2XQZ2</accession>
<dbReference type="HAMAP" id="MF_01020">
    <property type="entry name" value="HisE"/>
    <property type="match status" value="1"/>
</dbReference>
<gene>
    <name evidence="15 17" type="primary">hisI</name>
    <name evidence="15" type="synonym">hisIE</name>
    <name evidence="17" type="ORF">GCM10011369_31070</name>
</gene>
<comment type="similarity">
    <text evidence="7 15">In the N-terminal section; belongs to the PRA-CH family.</text>
</comment>
<feature type="region of interest" description="Phosphoribosyl-ATP pyrophosphohydrolase" evidence="15">
    <location>
        <begin position="117"/>
        <end position="206"/>
    </location>
</feature>
<protein>
    <recommendedName>
        <fullName evidence="15">Histidine biosynthesis bifunctional protein HisIE</fullName>
    </recommendedName>
    <domain>
        <recommendedName>
            <fullName evidence="15">Phosphoribosyl-AMP cyclohydrolase</fullName>
            <shortName evidence="15">PRA-CH</shortName>
            <ecNumber evidence="15">3.5.4.19</ecNumber>
        </recommendedName>
    </domain>
    <domain>
        <recommendedName>
            <fullName evidence="15">Phosphoribosyl-ATP pyrophosphatase</fullName>
            <shortName evidence="15">PRA-PH</shortName>
            <ecNumber evidence="15">3.6.1.31</ecNumber>
        </recommendedName>
    </domain>
</protein>
<dbReference type="GO" id="GO:0005524">
    <property type="term" value="F:ATP binding"/>
    <property type="evidence" value="ECO:0007669"/>
    <property type="project" value="UniProtKB-KW"/>
</dbReference>
<reference evidence="18" key="1">
    <citation type="journal article" date="2019" name="Int. J. Syst. Evol. Microbiol.">
        <title>The Global Catalogue of Microorganisms (GCM) 10K type strain sequencing project: providing services to taxonomists for standard genome sequencing and annotation.</title>
        <authorList>
            <consortium name="The Broad Institute Genomics Platform"/>
            <consortium name="The Broad Institute Genome Sequencing Center for Infectious Disease"/>
            <person name="Wu L."/>
            <person name="Ma J."/>
        </authorList>
    </citation>
    <scope>NUCLEOTIDE SEQUENCE [LARGE SCALE GENOMIC DNA]</scope>
    <source>
        <strain evidence="18">CGMCC 1.10130</strain>
    </source>
</reference>
<dbReference type="NCBIfam" id="NF000768">
    <property type="entry name" value="PRK00051.1"/>
    <property type="match status" value="1"/>
</dbReference>
<dbReference type="HAMAP" id="MF_01019">
    <property type="entry name" value="HisIE"/>
    <property type="match status" value="1"/>
</dbReference>
<dbReference type="FunFam" id="3.10.20.810:FF:000001">
    <property type="entry name" value="Histidine biosynthesis bifunctional protein HisIE"/>
    <property type="match status" value="1"/>
</dbReference>
<evidence type="ECO:0000313" key="17">
    <source>
        <dbReference type="EMBL" id="GGA86805.1"/>
    </source>
</evidence>
<keyword evidence="8 15" id="KW-0963">Cytoplasm</keyword>
<dbReference type="RefSeq" id="WP_087507210.1">
    <property type="nucleotide sequence ID" value="NZ_BMDX01000021.1"/>
</dbReference>
<dbReference type="UniPathway" id="UPA00031">
    <property type="reaction ID" value="UER00007"/>
</dbReference>
<dbReference type="InterPro" id="IPR038019">
    <property type="entry name" value="PRib_AMP_CycHydrolase_sf"/>
</dbReference>
<dbReference type="Proteomes" id="UP000619743">
    <property type="component" value="Unassembled WGS sequence"/>
</dbReference>
<sequence length="206" mass="22223">MTIEFDASNLAWDKVGGLLPAVVQNAQSGKVLMLGYMNQEAIDHTLKTGHVTFFSRTKQRLWTKGETSGNTLNLVAMQSDCDNDTLLIQANPIGPTCHLGDETCWGEQASESPIAFIADLEAVIASRKGAAPDSSYTASLFAKGTKRIAQKVGEEGVETALAATVNDDDETLNESADLLYHLLVLLQHQGLSLAQVVDVLKARHQK</sequence>
<comment type="catalytic activity">
    <reaction evidence="1 15">
        <text>1-(5-phospho-beta-D-ribosyl)-5'-AMP + H2O = 1-(5-phospho-beta-D-ribosyl)-5-[(5-phospho-beta-D-ribosylamino)methylideneamino]imidazole-4-carboxamide</text>
        <dbReference type="Rhea" id="RHEA:20049"/>
        <dbReference type="ChEBI" id="CHEBI:15377"/>
        <dbReference type="ChEBI" id="CHEBI:58435"/>
        <dbReference type="ChEBI" id="CHEBI:59457"/>
        <dbReference type="EC" id="3.5.4.19"/>
    </reaction>
</comment>
<evidence type="ECO:0000256" key="13">
    <source>
        <dbReference type="ARBA" id="ARBA00023102"/>
    </source>
</evidence>
<evidence type="ECO:0000256" key="14">
    <source>
        <dbReference type="ARBA" id="ARBA00023268"/>
    </source>
</evidence>
<comment type="pathway">
    <text evidence="4 15">Amino-acid biosynthesis; L-histidine biosynthesis; L-histidine from 5-phospho-alpha-D-ribose 1-diphosphate: step 3/9.</text>
</comment>
<dbReference type="EC" id="3.5.4.19" evidence="15"/>
<dbReference type="Pfam" id="PF01502">
    <property type="entry name" value="PRA-CH"/>
    <property type="match status" value="1"/>
</dbReference>
<evidence type="ECO:0000256" key="10">
    <source>
        <dbReference type="ARBA" id="ARBA00022741"/>
    </source>
</evidence>
<dbReference type="InterPro" id="IPR021130">
    <property type="entry name" value="PRib-ATP_PPHydrolase-like"/>
</dbReference>
<comment type="catalytic activity">
    <reaction evidence="2 15">
        <text>1-(5-phospho-beta-D-ribosyl)-ATP + H2O = 1-(5-phospho-beta-D-ribosyl)-5'-AMP + diphosphate + H(+)</text>
        <dbReference type="Rhea" id="RHEA:22828"/>
        <dbReference type="ChEBI" id="CHEBI:15377"/>
        <dbReference type="ChEBI" id="CHEBI:15378"/>
        <dbReference type="ChEBI" id="CHEBI:33019"/>
        <dbReference type="ChEBI" id="CHEBI:59457"/>
        <dbReference type="ChEBI" id="CHEBI:73183"/>
        <dbReference type="EC" id="3.6.1.31"/>
    </reaction>
</comment>
<dbReference type="AlphaFoldDB" id="A0A8J2XQZ2"/>
<dbReference type="NCBIfam" id="TIGR03188">
    <property type="entry name" value="histidine_hisI"/>
    <property type="match status" value="1"/>
</dbReference>
<keyword evidence="9 15" id="KW-0028">Amino-acid biosynthesis</keyword>
<dbReference type="GO" id="GO:0004636">
    <property type="term" value="F:phosphoribosyl-ATP diphosphatase activity"/>
    <property type="evidence" value="ECO:0007669"/>
    <property type="project" value="UniProtKB-UniRule"/>
</dbReference>
<dbReference type="Pfam" id="PF01503">
    <property type="entry name" value="PRA-PH"/>
    <property type="match status" value="1"/>
</dbReference>
<dbReference type="InterPro" id="IPR002496">
    <property type="entry name" value="PRib_AMP_CycHydrolase_dom"/>
</dbReference>
<dbReference type="PANTHER" id="PTHR42945">
    <property type="entry name" value="HISTIDINE BIOSYNTHESIS BIFUNCTIONAL PROTEIN"/>
    <property type="match status" value="1"/>
</dbReference>
<organism evidence="17 18">
    <name type="scientific">Neiella marina</name>
    <dbReference type="NCBI Taxonomy" id="508461"/>
    <lineage>
        <taxon>Bacteria</taxon>
        <taxon>Pseudomonadati</taxon>
        <taxon>Pseudomonadota</taxon>
        <taxon>Gammaproteobacteria</taxon>
        <taxon>Alteromonadales</taxon>
        <taxon>Echinimonadaceae</taxon>
        <taxon>Neiella</taxon>
    </lineage>
</organism>
<dbReference type="GO" id="GO:0000105">
    <property type="term" value="P:L-histidine biosynthetic process"/>
    <property type="evidence" value="ECO:0007669"/>
    <property type="project" value="UniProtKB-UniRule"/>
</dbReference>
<dbReference type="GO" id="GO:0004635">
    <property type="term" value="F:phosphoribosyl-AMP cyclohydrolase activity"/>
    <property type="evidence" value="ECO:0007669"/>
    <property type="project" value="UniProtKB-UniRule"/>
</dbReference>
<evidence type="ECO:0000256" key="3">
    <source>
        <dbReference type="ARBA" id="ARBA00004496"/>
    </source>
</evidence>
<evidence type="ECO:0000256" key="6">
    <source>
        <dbReference type="ARBA" id="ARBA00007731"/>
    </source>
</evidence>
<dbReference type="CDD" id="cd11534">
    <property type="entry name" value="NTP-PPase_HisIE_like"/>
    <property type="match status" value="1"/>
</dbReference>
<evidence type="ECO:0000313" key="18">
    <source>
        <dbReference type="Proteomes" id="UP000619743"/>
    </source>
</evidence>
<dbReference type="SUPFAM" id="SSF141734">
    <property type="entry name" value="HisI-like"/>
    <property type="match status" value="1"/>
</dbReference>
<evidence type="ECO:0000256" key="2">
    <source>
        <dbReference type="ARBA" id="ARBA00001460"/>
    </source>
</evidence>
<keyword evidence="14 15" id="KW-0511">Multifunctional enzyme</keyword>
<dbReference type="Gene3D" id="1.10.287.1080">
    <property type="entry name" value="MazG-like"/>
    <property type="match status" value="1"/>
</dbReference>
<comment type="caution">
    <text evidence="17">The sequence shown here is derived from an EMBL/GenBank/DDBJ whole genome shotgun (WGS) entry which is preliminary data.</text>
</comment>
<keyword evidence="12 15" id="KW-0067">ATP-binding</keyword>
<comment type="similarity">
    <text evidence="6 15">In the C-terminal section; belongs to the PRA-PH family.</text>
</comment>
<evidence type="ECO:0000256" key="9">
    <source>
        <dbReference type="ARBA" id="ARBA00022605"/>
    </source>
</evidence>
<evidence type="ECO:0000256" key="5">
    <source>
        <dbReference type="ARBA" id="ARBA00005204"/>
    </source>
</evidence>
<dbReference type="SUPFAM" id="SSF101386">
    <property type="entry name" value="all-alpha NTP pyrophosphatases"/>
    <property type="match status" value="1"/>
</dbReference>
<keyword evidence="10 15" id="KW-0547">Nucleotide-binding</keyword>
<comment type="pathway">
    <text evidence="5 15">Amino-acid biosynthesis; L-histidine biosynthesis; L-histidine from 5-phospho-alpha-D-ribose 1-diphosphate: step 2/9.</text>
</comment>
<evidence type="ECO:0000256" key="8">
    <source>
        <dbReference type="ARBA" id="ARBA00022490"/>
    </source>
</evidence>
<dbReference type="Gene3D" id="3.10.20.810">
    <property type="entry name" value="Phosphoribosyl-AMP cyclohydrolase"/>
    <property type="match status" value="1"/>
</dbReference>
<dbReference type="FunFam" id="1.10.287.1080:FF:000002">
    <property type="entry name" value="Histidine biosynthesis bifunctional protein HisIE"/>
    <property type="match status" value="1"/>
</dbReference>
<dbReference type="PANTHER" id="PTHR42945:SF9">
    <property type="entry name" value="HISTIDINE BIOSYNTHESIS BIFUNCTIONAL PROTEIN HISIE"/>
    <property type="match status" value="1"/>
</dbReference>
<evidence type="ECO:0000256" key="1">
    <source>
        <dbReference type="ARBA" id="ARBA00000024"/>
    </source>
</evidence>
<feature type="region of interest" description="Phosphoribosyl-AMP cyclohydrolase" evidence="15">
    <location>
        <begin position="1"/>
        <end position="116"/>
    </location>
</feature>
<feature type="domain" description="Phosphoribosyl-AMP cyclohydrolase" evidence="16">
    <location>
        <begin position="33"/>
        <end position="105"/>
    </location>
</feature>
<evidence type="ECO:0000256" key="11">
    <source>
        <dbReference type="ARBA" id="ARBA00022801"/>
    </source>
</evidence>
<dbReference type="OrthoDB" id="9795769at2"/>
<comment type="subcellular location">
    <subcellularLocation>
        <location evidence="3 15">Cytoplasm</location>
    </subcellularLocation>
</comment>
<dbReference type="InterPro" id="IPR008179">
    <property type="entry name" value="HisE"/>
</dbReference>
<evidence type="ECO:0000256" key="7">
    <source>
        <dbReference type="ARBA" id="ARBA00008299"/>
    </source>
</evidence>